<dbReference type="Proteomes" id="UP000054321">
    <property type="component" value="Unassembled WGS sequence"/>
</dbReference>
<dbReference type="OrthoDB" id="5343383at2759"/>
<name>A0A0C3CXL5_OIDMZ</name>
<dbReference type="AlphaFoldDB" id="A0A0C3CXL5"/>
<keyword evidence="3" id="KW-1185">Reference proteome</keyword>
<protein>
    <submittedName>
        <fullName evidence="2">Uncharacterized protein</fullName>
    </submittedName>
</protein>
<feature type="compositionally biased region" description="Basic and acidic residues" evidence="1">
    <location>
        <begin position="261"/>
        <end position="283"/>
    </location>
</feature>
<reference evidence="2 3" key="1">
    <citation type="submission" date="2014-04" db="EMBL/GenBank/DDBJ databases">
        <authorList>
            <consortium name="DOE Joint Genome Institute"/>
            <person name="Kuo A."/>
            <person name="Martino E."/>
            <person name="Perotto S."/>
            <person name="Kohler A."/>
            <person name="Nagy L.G."/>
            <person name="Floudas D."/>
            <person name="Copeland A."/>
            <person name="Barry K.W."/>
            <person name="Cichocki N."/>
            <person name="Veneault-Fourrey C."/>
            <person name="LaButti K."/>
            <person name="Lindquist E.A."/>
            <person name="Lipzen A."/>
            <person name="Lundell T."/>
            <person name="Morin E."/>
            <person name="Murat C."/>
            <person name="Sun H."/>
            <person name="Tunlid A."/>
            <person name="Henrissat B."/>
            <person name="Grigoriev I.V."/>
            <person name="Hibbett D.S."/>
            <person name="Martin F."/>
            <person name="Nordberg H.P."/>
            <person name="Cantor M.N."/>
            <person name="Hua S.X."/>
        </authorList>
    </citation>
    <scope>NUCLEOTIDE SEQUENCE [LARGE SCALE GENOMIC DNA]</scope>
    <source>
        <strain evidence="2 3">Zn</strain>
    </source>
</reference>
<dbReference type="EMBL" id="KN832890">
    <property type="protein sequence ID" value="KIM94422.1"/>
    <property type="molecule type" value="Genomic_DNA"/>
</dbReference>
<dbReference type="InParanoid" id="A0A0C3CXL5"/>
<evidence type="ECO:0000313" key="3">
    <source>
        <dbReference type="Proteomes" id="UP000054321"/>
    </source>
</evidence>
<feature type="region of interest" description="Disordered" evidence="1">
    <location>
        <begin position="254"/>
        <end position="283"/>
    </location>
</feature>
<dbReference type="HOGENOM" id="CLU_054614_2_0_1"/>
<dbReference type="STRING" id="913774.A0A0C3CXL5"/>
<proteinExistence type="predicted"/>
<evidence type="ECO:0000256" key="1">
    <source>
        <dbReference type="SAM" id="MobiDB-lite"/>
    </source>
</evidence>
<gene>
    <name evidence="2" type="ORF">OIDMADRAFT_34981</name>
</gene>
<sequence>MTPVQDCKYSHDVAVASITSYYTFLDRINSDDANKFEYPPPTGRPQFKRELFPECTDAVVKLLCHIPYPAICGSGLLLMDETQMVDHNYHTNNLLRDDLDQEVQSYVLRNKRYMLKLDFELPPHVVPLTDGGRYGYGLLIDTEQGTIIVTKNDNEYPTGIYRDGSCYQSYHPEEGEDDDKGKMDSGRPWCWKRALAFPIEEFFEMCKEQFRNMNWFATLDMNGCSDVYQLREDQHWETAWERGMKKILTDCGWPGDGEGGGWDRESAEKEMKEMEQKTSRYDE</sequence>
<reference evidence="3" key="2">
    <citation type="submission" date="2015-01" db="EMBL/GenBank/DDBJ databases">
        <title>Evolutionary Origins and Diversification of the Mycorrhizal Mutualists.</title>
        <authorList>
            <consortium name="DOE Joint Genome Institute"/>
            <consortium name="Mycorrhizal Genomics Consortium"/>
            <person name="Kohler A."/>
            <person name="Kuo A."/>
            <person name="Nagy L.G."/>
            <person name="Floudas D."/>
            <person name="Copeland A."/>
            <person name="Barry K.W."/>
            <person name="Cichocki N."/>
            <person name="Veneault-Fourrey C."/>
            <person name="LaButti K."/>
            <person name="Lindquist E.A."/>
            <person name="Lipzen A."/>
            <person name="Lundell T."/>
            <person name="Morin E."/>
            <person name="Murat C."/>
            <person name="Riley R."/>
            <person name="Ohm R."/>
            <person name="Sun H."/>
            <person name="Tunlid A."/>
            <person name="Henrissat B."/>
            <person name="Grigoriev I.V."/>
            <person name="Hibbett D.S."/>
            <person name="Martin F."/>
        </authorList>
    </citation>
    <scope>NUCLEOTIDE SEQUENCE [LARGE SCALE GENOMIC DNA]</scope>
    <source>
        <strain evidence="3">Zn</strain>
    </source>
</reference>
<evidence type="ECO:0000313" key="2">
    <source>
        <dbReference type="EMBL" id="KIM94422.1"/>
    </source>
</evidence>
<organism evidence="2 3">
    <name type="scientific">Oidiodendron maius (strain Zn)</name>
    <dbReference type="NCBI Taxonomy" id="913774"/>
    <lineage>
        <taxon>Eukaryota</taxon>
        <taxon>Fungi</taxon>
        <taxon>Dikarya</taxon>
        <taxon>Ascomycota</taxon>
        <taxon>Pezizomycotina</taxon>
        <taxon>Leotiomycetes</taxon>
        <taxon>Leotiomycetes incertae sedis</taxon>
        <taxon>Myxotrichaceae</taxon>
        <taxon>Oidiodendron</taxon>
    </lineage>
</organism>
<accession>A0A0C3CXL5</accession>